<dbReference type="Gene3D" id="3.40.1410.10">
    <property type="entry name" value="Chorismate lyase-like"/>
    <property type="match status" value="1"/>
</dbReference>
<dbReference type="AlphaFoldDB" id="A0A1H1SA42"/>
<keyword evidence="3" id="KW-1185">Reference proteome</keyword>
<dbReference type="InterPro" id="IPR050679">
    <property type="entry name" value="Bact_HTH_transcr_reg"/>
</dbReference>
<proteinExistence type="predicted"/>
<dbReference type="PANTHER" id="PTHR44846:SF1">
    <property type="entry name" value="MANNOSYL-D-GLYCERATE TRANSPORT_METABOLISM SYSTEM REPRESSOR MNGR-RELATED"/>
    <property type="match status" value="1"/>
</dbReference>
<evidence type="ECO:0000259" key="1">
    <source>
        <dbReference type="SMART" id="SM00866"/>
    </source>
</evidence>
<name>A0A1H1SA42_9BRAD</name>
<dbReference type="Pfam" id="PF07702">
    <property type="entry name" value="UTRA"/>
    <property type="match status" value="1"/>
</dbReference>
<dbReference type="InterPro" id="IPR028978">
    <property type="entry name" value="Chorismate_lyase_/UTRA_dom_sf"/>
</dbReference>
<organism evidence="2 3">
    <name type="scientific">Bradyrhizobium canariense</name>
    <dbReference type="NCBI Taxonomy" id="255045"/>
    <lineage>
        <taxon>Bacteria</taxon>
        <taxon>Pseudomonadati</taxon>
        <taxon>Pseudomonadota</taxon>
        <taxon>Alphaproteobacteria</taxon>
        <taxon>Hyphomicrobiales</taxon>
        <taxon>Nitrobacteraceae</taxon>
        <taxon>Bradyrhizobium</taxon>
    </lineage>
</organism>
<dbReference type="SUPFAM" id="SSF64288">
    <property type="entry name" value="Chorismate lyase-like"/>
    <property type="match status" value="1"/>
</dbReference>
<feature type="domain" description="UbiC transcription regulator-associated" evidence="1">
    <location>
        <begin position="21"/>
        <end position="158"/>
    </location>
</feature>
<reference evidence="3" key="1">
    <citation type="submission" date="2016-10" db="EMBL/GenBank/DDBJ databases">
        <authorList>
            <person name="Varghese N."/>
            <person name="Submissions S."/>
        </authorList>
    </citation>
    <scope>NUCLEOTIDE SEQUENCE [LARGE SCALE GENOMIC DNA]</scope>
    <source>
        <strain evidence="3">GAS369</strain>
    </source>
</reference>
<dbReference type="PANTHER" id="PTHR44846">
    <property type="entry name" value="MANNOSYL-D-GLYCERATE TRANSPORT/METABOLISM SYSTEM REPRESSOR MNGR-RELATED"/>
    <property type="match status" value="1"/>
</dbReference>
<evidence type="ECO:0000313" key="3">
    <source>
        <dbReference type="Proteomes" id="UP000243904"/>
    </source>
</evidence>
<sequence>MRHFGTKLGTPKPAVFALEAATGVRNSALFDPMMRISFASTSMRWAKARRWSRRYSHEGIPIALVSLYVPLSMSGVAHMLADDTNSHETIYSILEQRMGVVIKEARHIIKTTALDDLDASALRMSPNDVCLCMERITYSMQNHPIEMMIYTYPPGRMQFEMLLPRDDKKLKATAGDEAQAAKMSERTAPTS</sequence>
<evidence type="ECO:0000313" key="2">
    <source>
        <dbReference type="EMBL" id="SDS44812.1"/>
    </source>
</evidence>
<dbReference type="SMART" id="SM00866">
    <property type="entry name" value="UTRA"/>
    <property type="match status" value="1"/>
</dbReference>
<dbReference type="EMBL" id="LT629750">
    <property type="protein sequence ID" value="SDS44812.1"/>
    <property type="molecule type" value="Genomic_DNA"/>
</dbReference>
<dbReference type="InterPro" id="IPR011663">
    <property type="entry name" value="UTRA"/>
</dbReference>
<gene>
    <name evidence="2" type="ORF">SAMN05444158_2089</name>
</gene>
<accession>A0A1H1SA42</accession>
<dbReference type="Proteomes" id="UP000243904">
    <property type="component" value="Chromosome I"/>
</dbReference>
<dbReference type="GO" id="GO:0003677">
    <property type="term" value="F:DNA binding"/>
    <property type="evidence" value="ECO:0007669"/>
    <property type="project" value="InterPro"/>
</dbReference>
<protein>
    <submittedName>
        <fullName evidence="2">GntR family transcriptional regulator</fullName>
    </submittedName>
</protein>
<dbReference type="GO" id="GO:0045892">
    <property type="term" value="P:negative regulation of DNA-templated transcription"/>
    <property type="evidence" value="ECO:0007669"/>
    <property type="project" value="TreeGrafter"/>
</dbReference>